<dbReference type="RefSeq" id="WP_143426598.1">
    <property type="nucleotide sequence ID" value="NZ_JACHXB010000004.1"/>
</dbReference>
<keyword evidence="1" id="KW-1133">Transmembrane helix</keyword>
<proteinExistence type="predicted"/>
<organism evidence="2 3">
    <name type="scientific">Geodermatophilus sabuli</name>
    <dbReference type="NCBI Taxonomy" id="1564158"/>
    <lineage>
        <taxon>Bacteria</taxon>
        <taxon>Bacillati</taxon>
        <taxon>Actinomycetota</taxon>
        <taxon>Actinomycetes</taxon>
        <taxon>Geodermatophilales</taxon>
        <taxon>Geodermatophilaceae</taxon>
        <taxon>Geodermatophilus</taxon>
    </lineage>
</organism>
<feature type="transmembrane region" description="Helical" evidence="1">
    <location>
        <begin position="48"/>
        <end position="66"/>
    </location>
</feature>
<dbReference type="AlphaFoldDB" id="A0A285EDE9"/>
<reference evidence="2 3" key="1">
    <citation type="submission" date="2017-09" db="EMBL/GenBank/DDBJ databases">
        <authorList>
            <person name="Ehlers B."/>
            <person name="Leendertz F.H."/>
        </authorList>
    </citation>
    <scope>NUCLEOTIDE SEQUENCE [LARGE SCALE GENOMIC DNA]</scope>
    <source>
        <strain evidence="2 3">DSM 46844</strain>
    </source>
</reference>
<evidence type="ECO:0000313" key="2">
    <source>
        <dbReference type="EMBL" id="SNX96106.1"/>
    </source>
</evidence>
<evidence type="ECO:0000313" key="3">
    <source>
        <dbReference type="Proteomes" id="UP000219514"/>
    </source>
</evidence>
<protein>
    <submittedName>
        <fullName evidence="2">Uncharacterized protein</fullName>
    </submittedName>
</protein>
<keyword evidence="1" id="KW-0472">Membrane</keyword>
<gene>
    <name evidence="2" type="ORF">SAMN06893097_103275</name>
</gene>
<accession>A0A285EDE9</accession>
<dbReference type="Proteomes" id="UP000219514">
    <property type="component" value="Unassembled WGS sequence"/>
</dbReference>
<dbReference type="EMBL" id="OBDO01000003">
    <property type="protein sequence ID" value="SNX96106.1"/>
    <property type="molecule type" value="Genomic_DNA"/>
</dbReference>
<keyword evidence="3" id="KW-1185">Reference proteome</keyword>
<evidence type="ECO:0000256" key="1">
    <source>
        <dbReference type="SAM" id="Phobius"/>
    </source>
</evidence>
<sequence>MRSTADHGFSITLHVHRSRMRAYVQLVGGVVLGIGLAAAVGLDPGPVFAGYTLGLGALLLCLGLLLPEDPDAATDRDEGSCPPSR</sequence>
<feature type="transmembrane region" description="Helical" evidence="1">
    <location>
        <begin position="21"/>
        <end position="42"/>
    </location>
</feature>
<name>A0A285EDE9_9ACTN</name>
<keyword evidence="1" id="KW-0812">Transmembrane</keyword>